<dbReference type="SUPFAM" id="SSF51735">
    <property type="entry name" value="NAD(P)-binding Rossmann-fold domains"/>
    <property type="match status" value="1"/>
</dbReference>
<protein>
    <submittedName>
        <fullName evidence="2">SDR family oxidoreductase</fullName>
    </submittedName>
</protein>
<dbReference type="NCBIfam" id="NF009466">
    <property type="entry name" value="PRK12826.1-2"/>
    <property type="match status" value="1"/>
</dbReference>
<dbReference type="RefSeq" id="WP_340238627.1">
    <property type="nucleotide sequence ID" value="NZ_JBBEWC010000010.1"/>
</dbReference>
<dbReference type="InterPro" id="IPR036291">
    <property type="entry name" value="NAD(P)-bd_dom_sf"/>
</dbReference>
<sequence>MAEKKLAGQTALVTGASSGIGEGIALALGEAGANVIVNYNSNADTANEVVEKIKAFGSKAIAIQANVSKEEAVQAMFKQAIEEFGTIDILVNNAGLQKDAKFDEMTLEQWQTVIDINLTGQFLCAREAIREFLRRGPVPERSLATGKIICMSSVHEQIPWAGHINYAASKGAIKMFMQSLAQEYGDRQIRVNNICPGAIQTPINKAAWETPQALNSLMSLIPYNRIGQPSDVGKLAVFLASDDSDYITGASILIDGGMAVLESFVDGG</sequence>
<dbReference type="Gene3D" id="3.40.50.720">
    <property type="entry name" value="NAD(P)-binding Rossmann-like Domain"/>
    <property type="match status" value="1"/>
</dbReference>
<comment type="similarity">
    <text evidence="1">Belongs to the short-chain dehydrogenases/reductases (SDR) family.</text>
</comment>
<evidence type="ECO:0000313" key="3">
    <source>
        <dbReference type="Proteomes" id="UP001597510"/>
    </source>
</evidence>
<comment type="caution">
    <text evidence="2">The sequence shown here is derived from an EMBL/GenBank/DDBJ whole genome shotgun (WGS) entry which is preliminary data.</text>
</comment>
<dbReference type="PANTHER" id="PTHR42879:SF2">
    <property type="entry name" value="3-OXOACYL-[ACYL-CARRIER-PROTEIN] REDUCTASE FABG"/>
    <property type="match status" value="1"/>
</dbReference>
<proteinExistence type="inferred from homology"/>
<name>A0ABW5JD86_9BACT</name>
<dbReference type="PROSITE" id="PS00061">
    <property type="entry name" value="ADH_SHORT"/>
    <property type="match status" value="1"/>
</dbReference>
<dbReference type="PANTHER" id="PTHR42879">
    <property type="entry name" value="3-OXOACYL-(ACYL-CARRIER-PROTEIN) REDUCTASE"/>
    <property type="match status" value="1"/>
</dbReference>
<dbReference type="PRINTS" id="PR00081">
    <property type="entry name" value="GDHRDH"/>
</dbReference>
<dbReference type="InterPro" id="IPR050259">
    <property type="entry name" value="SDR"/>
</dbReference>
<evidence type="ECO:0000256" key="1">
    <source>
        <dbReference type="ARBA" id="ARBA00006484"/>
    </source>
</evidence>
<keyword evidence="3" id="KW-1185">Reference proteome</keyword>
<gene>
    <name evidence="2" type="ORF">ACFSR2_24255</name>
</gene>
<dbReference type="InterPro" id="IPR020904">
    <property type="entry name" value="Sc_DH/Rdtase_CS"/>
</dbReference>
<accession>A0ABW5JD86</accession>
<dbReference type="Proteomes" id="UP001597510">
    <property type="component" value="Unassembled WGS sequence"/>
</dbReference>
<dbReference type="NCBIfam" id="NF005559">
    <property type="entry name" value="PRK07231.1"/>
    <property type="match status" value="1"/>
</dbReference>
<reference evidence="3" key="1">
    <citation type="journal article" date="2019" name="Int. J. Syst. Evol. Microbiol.">
        <title>The Global Catalogue of Microorganisms (GCM) 10K type strain sequencing project: providing services to taxonomists for standard genome sequencing and annotation.</title>
        <authorList>
            <consortium name="The Broad Institute Genomics Platform"/>
            <consortium name="The Broad Institute Genome Sequencing Center for Infectious Disease"/>
            <person name="Wu L."/>
            <person name="Ma J."/>
        </authorList>
    </citation>
    <scope>NUCLEOTIDE SEQUENCE [LARGE SCALE GENOMIC DNA]</scope>
    <source>
        <strain evidence="3">KCTC 52344</strain>
    </source>
</reference>
<dbReference type="EMBL" id="JBHULC010000039">
    <property type="protein sequence ID" value="MFD2524036.1"/>
    <property type="molecule type" value="Genomic_DNA"/>
</dbReference>
<dbReference type="Pfam" id="PF13561">
    <property type="entry name" value="adh_short_C2"/>
    <property type="match status" value="1"/>
</dbReference>
<organism evidence="2 3">
    <name type="scientific">Emticicia soli</name>
    <dbReference type="NCBI Taxonomy" id="2027878"/>
    <lineage>
        <taxon>Bacteria</taxon>
        <taxon>Pseudomonadati</taxon>
        <taxon>Bacteroidota</taxon>
        <taxon>Cytophagia</taxon>
        <taxon>Cytophagales</taxon>
        <taxon>Leadbetterellaceae</taxon>
        <taxon>Emticicia</taxon>
    </lineage>
</organism>
<evidence type="ECO:0000313" key="2">
    <source>
        <dbReference type="EMBL" id="MFD2524036.1"/>
    </source>
</evidence>
<dbReference type="CDD" id="cd05358">
    <property type="entry name" value="GlcDH_SDR_c"/>
    <property type="match status" value="1"/>
</dbReference>
<dbReference type="InterPro" id="IPR002347">
    <property type="entry name" value="SDR_fam"/>
</dbReference>
<dbReference type="PRINTS" id="PR00080">
    <property type="entry name" value="SDRFAMILY"/>
</dbReference>